<dbReference type="EMBL" id="VIVR01000001">
    <property type="protein sequence ID" value="TWE17057.1"/>
    <property type="molecule type" value="Genomic_DNA"/>
</dbReference>
<dbReference type="Proteomes" id="UP000318416">
    <property type="component" value="Unassembled WGS sequence"/>
</dbReference>
<evidence type="ECO:0000313" key="2">
    <source>
        <dbReference type="Proteomes" id="UP000318416"/>
    </source>
</evidence>
<keyword evidence="2" id="KW-1185">Reference proteome</keyword>
<sequence length="77" mass="7994">MICLAIELDTAAEAADLVEALLAAADRAERRSPERAARLRGLADGIGDGLDALPRPARLSDDEVDELLAACGLHATA</sequence>
<comment type="caution">
    <text evidence="1">The sequence shown here is derived from an EMBL/GenBank/DDBJ whole genome shotgun (WGS) entry which is preliminary data.</text>
</comment>
<evidence type="ECO:0000313" key="1">
    <source>
        <dbReference type="EMBL" id="TWE17057.1"/>
    </source>
</evidence>
<dbReference type="RefSeq" id="WP_246192600.1">
    <property type="nucleotide sequence ID" value="NZ_BAAABR010000089.1"/>
</dbReference>
<reference evidence="1 2" key="1">
    <citation type="submission" date="2019-06" db="EMBL/GenBank/DDBJ databases">
        <title>Sequencing the genomes of 1000 actinobacteria strains.</title>
        <authorList>
            <person name="Klenk H.-P."/>
        </authorList>
    </citation>
    <scope>NUCLEOTIDE SEQUENCE [LARGE SCALE GENOMIC DNA]</scope>
    <source>
        <strain evidence="1 2">DSM 41649</strain>
    </source>
</reference>
<name>A0A561EN71_9ACTN</name>
<organism evidence="1 2">
    <name type="scientific">Kitasatospora atroaurantiaca</name>
    <dbReference type="NCBI Taxonomy" id="285545"/>
    <lineage>
        <taxon>Bacteria</taxon>
        <taxon>Bacillati</taxon>
        <taxon>Actinomycetota</taxon>
        <taxon>Actinomycetes</taxon>
        <taxon>Kitasatosporales</taxon>
        <taxon>Streptomycetaceae</taxon>
        <taxon>Kitasatospora</taxon>
    </lineage>
</organism>
<accession>A0A561EN71</accession>
<proteinExistence type="predicted"/>
<protein>
    <submittedName>
        <fullName evidence="1">Uncharacterized protein</fullName>
    </submittedName>
</protein>
<gene>
    <name evidence="1" type="ORF">FB465_2061</name>
</gene>
<dbReference type="AlphaFoldDB" id="A0A561EN71"/>